<protein>
    <submittedName>
        <fullName evidence="1">Uncharacterized protein</fullName>
    </submittedName>
</protein>
<comment type="caution">
    <text evidence="1">The sequence shown here is derived from an EMBL/GenBank/DDBJ whole genome shotgun (WGS) entry which is preliminary data.</text>
</comment>
<sequence length="109" mass="12357">LFKSGAVKDWDAVIKKKGKKADDSSILIRSMAKKYEKEGKKEFKDIIKDKVKFKDLDSVTNLFTNGNLPHGYSFSKDELNKIGFNIKSMPQKDMEIIMKAIINAKEGLS</sequence>
<dbReference type="EMBL" id="BARS01004368">
    <property type="protein sequence ID" value="GAF77113.1"/>
    <property type="molecule type" value="Genomic_DNA"/>
</dbReference>
<gene>
    <name evidence="1" type="ORF">S01H1_08526</name>
</gene>
<feature type="non-terminal residue" evidence="1">
    <location>
        <position position="1"/>
    </location>
</feature>
<organism evidence="1">
    <name type="scientific">marine sediment metagenome</name>
    <dbReference type="NCBI Taxonomy" id="412755"/>
    <lineage>
        <taxon>unclassified sequences</taxon>
        <taxon>metagenomes</taxon>
        <taxon>ecological metagenomes</taxon>
    </lineage>
</organism>
<accession>X0S7U3</accession>
<proteinExistence type="predicted"/>
<name>X0S7U3_9ZZZZ</name>
<reference evidence="1" key="1">
    <citation type="journal article" date="2014" name="Front. Microbiol.">
        <title>High frequency of phylogenetically diverse reductive dehalogenase-homologous genes in deep subseafloor sedimentary metagenomes.</title>
        <authorList>
            <person name="Kawai M."/>
            <person name="Futagami T."/>
            <person name="Toyoda A."/>
            <person name="Takaki Y."/>
            <person name="Nishi S."/>
            <person name="Hori S."/>
            <person name="Arai W."/>
            <person name="Tsubouchi T."/>
            <person name="Morono Y."/>
            <person name="Uchiyama I."/>
            <person name="Ito T."/>
            <person name="Fujiyama A."/>
            <person name="Inagaki F."/>
            <person name="Takami H."/>
        </authorList>
    </citation>
    <scope>NUCLEOTIDE SEQUENCE</scope>
    <source>
        <strain evidence="1">Expedition CK06-06</strain>
    </source>
</reference>
<dbReference type="AlphaFoldDB" id="X0S7U3"/>
<evidence type="ECO:0000313" key="1">
    <source>
        <dbReference type="EMBL" id="GAF77113.1"/>
    </source>
</evidence>